<name>A0A9D1USK3_9MICC</name>
<dbReference type="AlphaFoldDB" id="A0A9D1USK3"/>
<dbReference type="EMBL" id="DXGD01000206">
    <property type="protein sequence ID" value="HIW99624.1"/>
    <property type="molecule type" value="Genomic_DNA"/>
</dbReference>
<accession>A0A9D1USK3</accession>
<dbReference type="Proteomes" id="UP000824151">
    <property type="component" value="Unassembled WGS sequence"/>
</dbReference>
<sequence>VMVALGGLALAEAPDSAMAYTFLGMGLVPACTSYMLAGYWFRRLIERPRFQALPAHWALGLIAVCAGLIGVAAGAETMNMKWSGFGTFLISPVLAVLIVSGLVLIFSTVVNALLAGLPAAAAGISELVRAGTMVVFLHPLVLYVLTASLGLEGPLVKSVITLAICWSLATAVNRTPLRPLLTGVPRLAPERISPRTPHPATAAAAHR</sequence>
<evidence type="ECO:0000313" key="3">
    <source>
        <dbReference type="Proteomes" id="UP000824151"/>
    </source>
</evidence>
<keyword evidence="1" id="KW-0472">Membrane</keyword>
<reference evidence="2" key="2">
    <citation type="submission" date="2021-04" db="EMBL/GenBank/DDBJ databases">
        <authorList>
            <person name="Gilroy R."/>
        </authorList>
    </citation>
    <scope>NUCLEOTIDE SEQUENCE</scope>
    <source>
        <strain evidence="2">ChiHejej3B27-3195</strain>
    </source>
</reference>
<comment type="caution">
    <text evidence="2">The sequence shown here is derived from an EMBL/GenBank/DDBJ whole genome shotgun (WGS) entry which is preliminary data.</text>
</comment>
<gene>
    <name evidence="2" type="ORF">H9871_05725</name>
</gene>
<keyword evidence="2" id="KW-0808">Transferase</keyword>
<keyword evidence="2" id="KW-0012">Acyltransferase</keyword>
<feature type="transmembrane region" description="Helical" evidence="1">
    <location>
        <begin position="20"/>
        <end position="41"/>
    </location>
</feature>
<feature type="non-terminal residue" evidence="2">
    <location>
        <position position="1"/>
    </location>
</feature>
<protein>
    <submittedName>
        <fullName evidence="2">Acyltransferase</fullName>
    </submittedName>
</protein>
<keyword evidence="1" id="KW-1133">Transmembrane helix</keyword>
<proteinExistence type="predicted"/>
<keyword evidence="1" id="KW-0812">Transmembrane</keyword>
<evidence type="ECO:0000256" key="1">
    <source>
        <dbReference type="SAM" id="Phobius"/>
    </source>
</evidence>
<dbReference type="GO" id="GO:0016746">
    <property type="term" value="F:acyltransferase activity"/>
    <property type="evidence" value="ECO:0007669"/>
    <property type="project" value="UniProtKB-KW"/>
</dbReference>
<organism evidence="2 3">
    <name type="scientific">Candidatus Nesterenkonia stercoripullorum</name>
    <dbReference type="NCBI Taxonomy" id="2838701"/>
    <lineage>
        <taxon>Bacteria</taxon>
        <taxon>Bacillati</taxon>
        <taxon>Actinomycetota</taxon>
        <taxon>Actinomycetes</taxon>
        <taxon>Micrococcales</taxon>
        <taxon>Micrococcaceae</taxon>
        <taxon>Nesterenkonia</taxon>
    </lineage>
</organism>
<reference evidence="2" key="1">
    <citation type="journal article" date="2021" name="PeerJ">
        <title>Extensive microbial diversity within the chicken gut microbiome revealed by metagenomics and culture.</title>
        <authorList>
            <person name="Gilroy R."/>
            <person name="Ravi A."/>
            <person name="Getino M."/>
            <person name="Pursley I."/>
            <person name="Horton D.L."/>
            <person name="Alikhan N.F."/>
            <person name="Baker D."/>
            <person name="Gharbi K."/>
            <person name="Hall N."/>
            <person name="Watson M."/>
            <person name="Adriaenssens E.M."/>
            <person name="Foster-Nyarko E."/>
            <person name="Jarju S."/>
            <person name="Secka A."/>
            <person name="Antonio M."/>
            <person name="Oren A."/>
            <person name="Chaudhuri R.R."/>
            <person name="La Ragione R."/>
            <person name="Hildebrand F."/>
            <person name="Pallen M.J."/>
        </authorList>
    </citation>
    <scope>NUCLEOTIDE SEQUENCE</scope>
    <source>
        <strain evidence="2">ChiHejej3B27-3195</strain>
    </source>
</reference>
<evidence type="ECO:0000313" key="2">
    <source>
        <dbReference type="EMBL" id="HIW99624.1"/>
    </source>
</evidence>
<feature type="transmembrane region" description="Helical" evidence="1">
    <location>
        <begin position="127"/>
        <end position="149"/>
    </location>
</feature>
<feature type="transmembrane region" description="Helical" evidence="1">
    <location>
        <begin position="53"/>
        <end position="73"/>
    </location>
</feature>
<feature type="transmembrane region" description="Helical" evidence="1">
    <location>
        <begin position="93"/>
        <end position="115"/>
    </location>
</feature>